<dbReference type="Pfam" id="PF01408">
    <property type="entry name" value="GFO_IDH_MocA"/>
    <property type="match status" value="1"/>
</dbReference>
<dbReference type="InterPro" id="IPR000683">
    <property type="entry name" value="Gfo/Idh/MocA-like_OxRdtase_N"/>
</dbReference>
<dbReference type="EMBL" id="SMZT01000003">
    <property type="protein sequence ID" value="TDL42780.1"/>
    <property type="molecule type" value="Genomic_DNA"/>
</dbReference>
<dbReference type="SUPFAM" id="SSF51735">
    <property type="entry name" value="NAD(P)-binding Rossmann-fold domains"/>
    <property type="match status" value="1"/>
</dbReference>
<evidence type="ECO:0000313" key="4">
    <source>
        <dbReference type="EMBL" id="TDL42780.1"/>
    </source>
</evidence>
<dbReference type="Gene3D" id="3.40.50.720">
    <property type="entry name" value="NAD(P)-binding Rossmann-like Domain"/>
    <property type="match status" value="1"/>
</dbReference>
<keyword evidence="1" id="KW-0520">NAD</keyword>
<dbReference type="InterPro" id="IPR055170">
    <property type="entry name" value="GFO_IDH_MocA-like_dom"/>
</dbReference>
<evidence type="ECO:0000313" key="5">
    <source>
        <dbReference type="Proteomes" id="UP000295163"/>
    </source>
</evidence>
<dbReference type="InterPro" id="IPR036291">
    <property type="entry name" value="NAD(P)-bd_dom_sf"/>
</dbReference>
<dbReference type="PANTHER" id="PTHR43249">
    <property type="entry name" value="UDP-N-ACETYL-2-AMINO-2-DEOXY-D-GLUCURONATE OXIDASE"/>
    <property type="match status" value="1"/>
</dbReference>
<protein>
    <submittedName>
        <fullName evidence="4">Gfo/Idh/MocA family oxidoreductase</fullName>
    </submittedName>
</protein>
<dbReference type="Pfam" id="PF22725">
    <property type="entry name" value="GFO_IDH_MocA_C3"/>
    <property type="match status" value="1"/>
</dbReference>
<feature type="domain" description="Gfo/Idh/MocA-like oxidoreductase N-terminal" evidence="2">
    <location>
        <begin position="3"/>
        <end position="120"/>
    </location>
</feature>
<dbReference type="Gene3D" id="3.30.360.10">
    <property type="entry name" value="Dihydrodipicolinate Reductase, domain 2"/>
    <property type="match status" value="1"/>
</dbReference>
<dbReference type="SUPFAM" id="SSF55347">
    <property type="entry name" value="Glyceraldehyde-3-phosphate dehydrogenase-like, C-terminal domain"/>
    <property type="match status" value="1"/>
</dbReference>
<dbReference type="RefSeq" id="WP_133410077.1">
    <property type="nucleotide sequence ID" value="NZ_SMZT01000003.1"/>
</dbReference>
<dbReference type="AlphaFoldDB" id="A0A4R5YCM3"/>
<proteinExistence type="predicted"/>
<feature type="domain" description="GFO/IDH/MocA-like oxidoreductase" evidence="3">
    <location>
        <begin position="145"/>
        <end position="236"/>
    </location>
</feature>
<dbReference type="GeneID" id="64347364"/>
<organism evidence="4 5">
    <name type="scientific">Kocuria rosea</name>
    <name type="common">Deinococcus erythromyxa</name>
    <name type="synonym">Micrococcus rubens</name>
    <dbReference type="NCBI Taxonomy" id="1275"/>
    <lineage>
        <taxon>Bacteria</taxon>
        <taxon>Bacillati</taxon>
        <taxon>Actinomycetota</taxon>
        <taxon>Actinomycetes</taxon>
        <taxon>Micrococcales</taxon>
        <taxon>Micrococcaceae</taxon>
        <taxon>Kocuria</taxon>
    </lineage>
</organism>
<gene>
    <name evidence="4" type="ORF">E2R59_08040</name>
</gene>
<comment type="caution">
    <text evidence="4">The sequence shown here is derived from an EMBL/GenBank/DDBJ whole genome shotgun (WGS) entry which is preliminary data.</text>
</comment>
<dbReference type="Proteomes" id="UP000295163">
    <property type="component" value="Unassembled WGS sequence"/>
</dbReference>
<dbReference type="PANTHER" id="PTHR43249:SF1">
    <property type="entry name" value="D-GLUCOSIDE 3-DEHYDROGENASE"/>
    <property type="match status" value="1"/>
</dbReference>
<name>A0A4R5YCM3_KOCRO</name>
<evidence type="ECO:0000259" key="3">
    <source>
        <dbReference type="Pfam" id="PF22725"/>
    </source>
</evidence>
<sequence length="338" mass="35513">MTLRITLVGAGSVARRHVDVLHGLGGARVVGVTDAHLPAATALAAELDVPAFTDPVQALDAVTADAVYVCVPPFAHGPAELAALERGKALFVEKPVGLGLDVAEQIGARVEESGVVTGTGYHWRCLDTAVLAQELLADAPPLLANGYWLDKRPPVPWWGRTDRSGGQVVEQLTHVLDTARFLLGEAIEVYAAGIRRAPDGAPQDYGDVDDATAATVRFRSGAVATLAATSALAAKHRAALHTVSRGLYLELSEQGLTAYGARDRSEHTPAEDPRVTVDREFLEAVRGERESTRAPYGEALRTHRLACAIADSARTGRPVALADPDCAGPDRVGPAGAP</sequence>
<evidence type="ECO:0000256" key="1">
    <source>
        <dbReference type="ARBA" id="ARBA00023027"/>
    </source>
</evidence>
<accession>A0A4R5YCM3</accession>
<evidence type="ECO:0000259" key="2">
    <source>
        <dbReference type="Pfam" id="PF01408"/>
    </source>
</evidence>
<dbReference type="InterPro" id="IPR052515">
    <property type="entry name" value="Gfo/Idh/MocA_Oxidoreductase"/>
</dbReference>
<dbReference type="GO" id="GO:0000166">
    <property type="term" value="F:nucleotide binding"/>
    <property type="evidence" value="ECO:0007669"/>
    <property type="project" value="InterPro"/>
</dbReference>
<reference evidence="4 5" key="1">
    <citation type="submission" date="2019-03" db="EMBL/GenBank/DDBJ databases">
        <title>Genome Sequencing and Assembly of Various Microbes Isolated from Partially Reclaimed Soil and Acid Mine Drainage (AMD) Site.</title>
        <authorList>
            <person name="Steinbock B."/>
            <person name="Bechtold R."/>
            <person name="Sevigny J.L."/>
            <person name="Thomas D."/>
            <person name="Cuthill L.R."/>
            <person name="Aveiro Johannsen E.J."/>
            <person name="Thomas K."/>
            <person name="Ghosh A."/>
        </authorList>
    </citation>
    <scope>NUCLEOTIDE SEQUENCE [LARGE SCALE GENOMIC DNA]</scope>
    <source>
        <strain evidence="4 5">S-A3</strain>
    </source>
</reference>